<dbReference type="EMBL" id="BTSX01000005">
    <property type="protein sequence ID" value="GMS98782.1"/>
    <property type="molecule type" value="Genomic_DNA"/>
</dbReference>
<comment type="caution">
    <text evidence="1">The sequence shown here is derived from an EMBL/GenBank/DDBJ whole genome shotgun (WGS) entry which is preliminary data.</text>
</comment>
<keyword evidence="2" id="KW-1185">Reference proteome</keyword>
<accession>A0AAV5TX61</accession>
<sequence length="62" mass="6946">MLELMRCFFSTSYRLSTYSLLLSVPPTDHFFIDDHDFVTLKGATLLGGVTYPSLTRGANRTA</sequence>
<dbReference type="AlphaFoldDB" id="A0AAV5TX61"/>
<gene>
    <name evidence="1" type="ORF">PENTCL1PPCAC_20957</name>
</gene>
<evidence type="ECO:0000313" key="2">
    <source>
        <dbReference type="Proteomes" id="UP001432027"/>
    </source>
</evidence>
<protein>
    <recommendedName>
        <fullName evidence="3">G protein-coupled receptor</fullName>
    </recommendedName>
</protein>
<organism evidence="1 2">
    <name type="scientific">Pristionchus entomophagus</name>
    <dbReference type="NCBI Taxonomy" id="358040"/>
    <lineage>
        <taxon>Eukaryota</taxon>
        <taxon>Metazoa</taxon>
        <taxon>Ecdysozoa</taxon>
        <taxon>Nematoda</taxon>
        <taxon>Chromadorea</taxon>
        <taxon>Rhabditida</taxon>
        <taxon>Rhabditina</taxon>
        <taxon>Diplogasteromorpha</taxon>
        <taxon>Diplogasteroidea</taxon>
        <taxon>Neodiplogasteridae</taxon>
        <taxon>Pristionchus</taxon>
    </lineage>
</organism>
<evidence type="ECO:0000313" key="1">
    <source>
        <dbReference type="EMBL" id="GMS98782.1"/>
    </source>
</evidence>
<dbReference type="Proteomes" id="UP001432027">
    <property type="component" value="Unassembled WGS sequence"/>
</dbReference>
<proteinExistence type="predicted"/>
<evidence type="ECO:0008006" key="3">
    <source>
        <dbReference type="Google" id="ProtNLM"/>
    </source>
</evidence>
<reference evidence="1" key="1">
    <citation type="submission" date="2023-10" db="EMBL/GenBank/DDBJ databases">
        <title>Genome assembly of Pristionchus species.</title>
        <authorList>
            <person name="Yoshida K."/>
            <person name="Sommer R.J."/>
        </authorList>
    </citation>
    <scope>NUCLEOTIDE SEQUENCE</scope>
    <source>
        <strain evidence="1">RS0144</strain>
    </source>
</reference>
<name>A0AAV5TX61_9BILA</name>
<feature type="non-terminal residue" evidence="1">
    <location>
        <position position="62"/>
    </location>
</feature>